<keyword evidence="8" id="KW-0249">Electron transport</keyword>
<dbReference type="PANTHER" id="PTHR30529">
    <property type="entry name" value="CYTOCHROME B561"/>
    <property type="match status" value="1"/>
</dbReference>
<evidence type="ECO:0000256" key="9">
    <source>
        <dbReference type="ARBA" id="ARBA00022989"/>
    </source>
</evidence>
<feature type="transmembrane region" description="Helical" evidence="13">
    <location>
        <begin position="104"/>
        <end position="125"/>
    </location>
</feature>
<dbReference type="GO" id="GO:0005886">
    <property type="term" value="C:plasma membrane"/>
    <property type="evidence" value="ECO:0007669"/>
    <property type="project" value="UniProtKB-SubCell"/>
</dbReference>
<gene>
    <name evidence="15" type="ORF">CTT34_04260</name>
</gene>
<keyword evidence="3" id="KW-0813">Transport</keyword>
<dbReference type="InterPro" id="IPR016174">
    <property type="entry name" value="Di-haem_cyt_TM"/>
</dbReference>
<dbReference type="OrthoDB" id="9793784at2"/>
<evidence type="ECO:0000256" key="1">
    <source>
        <dbReference type="ARBA" id="ARBA00001970"/>
    </source>
</evidence>
<feature type="transmembrane region" description="Helical" evidence="13">
    <location>
        <begin position="61"/>
        <end position="83"/>
    </location>
</feature>
<name>A0A857GI68_9GAMM</name>
<dbReference type="KEGG" id="hmd:CTT34_04260"/>
<dbReference type="RefSeq" id="WP_159341326.1">
    <property type="nucleotide sequence ID" value="NZ_CP024621.1"/>
</dbReference>
<dbReference type="Proteomes" id="UP000463949">
    <property type="component" value="Chromosome"/>
</dbReference>
<evidence type="ECO:0000313" key="15">
    <source>
        <dbReference type="EMBL" id="QHD48959.1"/>
    </source>
</evidence>
<dbReference type="EMBL" id="CP024621">
    <property type="protein sequence ID" value="QHD48959.1"/>
    <property type="molecule type" value="Genomic_DNA"/>
</dbReference>
<reference evidence="15 16" key="1">
    <citation type="submission" date="2017-10" db="EMBL/GenBank/DDBJ databases">
        <title>Coral associated bacteria.</title>
        <authorList>
            <person name="Wang X."/>
        </authorList>
    </citation>
    <scope>NUCLEOTIDE SEQUENCE [LARGE SCALE GENOMIC DNA]</scope>
    <source>
        <strain evidence="15 16">SCSIO 43005</strain>
    </source>
</reference>
<keyword evidence="7" id="KW-0479">Metal-binding</keyword>
<comment type="cofactor">
    <cofactor evidence="1">
        <name>heme b</name>
        <dbReference type="ChEBI" id="CHEBI:60344"/>
    </cofactor>
</comment>
<dbReference type="GO" id="GO:0009055">
    <property type="term" value="F:electron transfer activity"/>
    <property type="evidence" value="ECO:0007669"/>
    <property type="project" value="InterPro"/>
</dbReference>
<sequence length="194" mass="21857">MKAALSSTLLPTAWRDTPHHYGVVSRLLHWLTALLVLTQFFVVVMWRVFGETSVTLMLSRLAPHGAIGLLLLVITLARLVWWLNQRGQRPRQLHTLRGRLASTVHGLFYVLLMLISSLGVIRNYAGGWPLKAYGWEVIPGAENEIPALMLPADLLHSPLSWLLLLLIVGHIVMAIVHQRLPLMTKISGRSRKNF</sequence>
<keyword evidence="9 13" id="KW-1133">Transmembrane helix</keyword>
<evidence type="ECO:0000256" key="6">
    <source>
        <dbReference type="ARBA" id="ARBA00022692"/>
    </source>
</evidence>
<organism evidence="15 16">
    <name type="scientific">Vreelandella aquamarina</name>
    <dbReference type="NCBI Taxonomy" id="77097"/>
    <lineage>
        <taxon>Bacteria</taxon>
        <taxon>Pseudomonadati</taxon>
        <taxon>Pseudomonadota</taxon>
        <taxon>Gammaproteobacteria</taxon>
        <taxon>Oceanospirillales</taxon>
        <taxon>Halomonadaceae</taxon>
        <taxon>Vreelandella</taxon>
    </lineage>
</organism>
<keyword evidence="11 13" id="KW-0472">Membrane</keyword>
<evidence type="ECO:0000256" key="5">
    <source>
        <dbReference type="ARBA" id="ARBA00022617"/>
    </source>
</evidence>
<keyword evidence="4" id="KW-1003">Cell membrane</keyword>
<evidence type="ECO:0000256" key="7">
    <source>
        <dbReference type="ARBA" id="ARBA00022723"/>
    </source>
</evidence>
<comment type="subcellular location">
    <subcellularLocation>
        <location evidence="2">Cell membrane</location>
        <topology evidence="2">Multi-pass membrane protein</topology>
    </subcellularLocation>
</comment>
<evidence type="ECO:0000256" key="12">
    <source>
        <dbReference type="ARBA" id="ARBA00037975"/>
    </source>
</evidence>
<dbReference type="Pfam" id="PF01292">
    <property type="entry name" value="Ni_hydr_CYTB"/>
    <property type="match status" value="1"/>
</dbReference>
<dbReference type="SUPFAM" id="SSF81342">
    <property type="entry name" value="Transmembrane di-heme cytochromes"/>
    <property type="match status" value="1"/>
</dbReference>
<evidence type="ECO:0000256" key="4">
    <source>
        <dbReference type="ARBA" id="ARBA00022475"/>
    </source>
</evidence>
<keyword evidence="6 13" id="KW-0812">Transmembrane</keyword>
<evidence type="ECO:0000256" key="8">
    <source>
        <dbReference type="ARBA" id="ARBA00022982"/>
    </source>
</evidence>
<evidence type="ECO:0000256" key="10">
    <source>
        <dbReference type="ARBA" id="ARBA00023004"/>
    </source>
</evidence>
<dbReference type="GO" id="GO:0046872">
    <property type="term" value="F:metal ion binding"/>
    <property type="evidence" value="ECO:0007669"/>
    <property type="project" value="UniProtKB-KW"/>
</dbReference>
<dbReference type="PANTHER" id="PTHR30529:SF6">
    <property type="entry name" value="BLL0291 PROTEIN"/>
    <property type="match status" value="1"/>
</dbReference>
<dbReference type="AlphaFoldDB" id="A0A857GI68"/>
<evidence type="ECO:0000259" key="14">
    <source>
        <dbReference type="Pfam" id="PF01292"/>
    </source>
</evidence>
<evidence type="ECO:0000256" key="3">
    <source>
        <dbReference type="ARBA" id="ARBA00022448"/>
    </source>
</evidence>
<dbReference type="InterPro" id="IPR052168">
    <property type="entry name" value="Cytochrome_b561_oxidase"/>
</dbReference>
<evidence type="ECO:0000256" key="13">
    <source>
        <dbReference type="SAM" id="Phobius"/>
    </source>
</evidence>
<dbReference type="GO" id="GO:0020037">
    <property type="term" value="F:heme binding"/>
    <property type="evidence" value="ECO:0007669"/>
    <property type="project" value="TreeGrafter"/>
</dbReference>
<keyword evidence="10" id="KW-0408">Iron</keyword>
<accession>A0A857GI68</accession>
<evidence type="ECO:0000313" key="16">
    <source>
        <dbReference type="Proteomes" id="UP000463949"/>
    </source>
</evidence>
<feature type="domain" description="Cytochrome b561 bacterial/Ni-hydrogenase" evidence="14">
    <location>
        <begin position="20"/>
        <end position="180"/>
    </location>
</feature>
<evidence type="ECO:0000256" key="2">
    <source>
        <dbReference type="ARBA" id="ARBA00004651"/>
    </source>
</evidence>
<keyword evidence="5" id="KW-0349">Heme</keyword>
<feature type="transmembrane region" description="Helical" evidence="13">
    <location>
        <begin position="159"/>
        <end position="176"/>
    </location>
</feature>
<evidence type="ECO:0000256" key="11">
    <source>
        <dbReference type="ARBA" id="ARBA00023136"/>
    </source>
</evidence>
<comment type="similarity">
    <text evidence="12">Belongs to the cytochrome b561 family.</text>
</comment>
<dbReference type="InterPro" id="IPR011577">
    <property type="entry name" value="Cyt_b561_bac/Ni-Hgenase"/>
</dbReference>
<dbReference type="GO" id="GO:0022904">
    <property type="term" value="P:respiratory electron transport chain"/>
    <property type="evidence" value="ECO:0007669"/>
    <property type="project" value="InterPro"/>
</dbReference>
<feature type="transmembrane region" description="Helical" evidence="13">
    <location>
        <begin position="27"/>
        <end position="49"/>
    </location>
</feature>
<protein>
    <submittedName>
        <fullName evidence="15">Cytochrome B</fullName>
    </submittedName>
</protein>
<proteinExistence type="inferred from homology"/>